<keyword evidence="1" id="KW-0479">Metal-binding</keyword>
<sequence>MTKNSNKNNMIRDIQHPDTLINSNGKEESKSTEIDNENENEDEWNNPQKRSSLYSQLSIESIDSQLDVVDNCTFNGQQQQTELSELSSLMMKRAQISTIELPVDSQPIQSLQMINDNQEKRKDSKPLKRRTSYLQSLLPILTQQSTVTSTLKSSPQLSIRSNIGYVNNNNQINDNISKAKSDTQLFFCLYDDDYSQYYDDQFGIGNESDRQQIGCRRHCSTIINKSSNGLKIPQTLNSSKRNSQIRASFYEKWLGNNNKRQQSTPPPCSSISTTSSSSSSAADSIKRKFKFRYSSKVSRKIAERLRTNHNNNENENENKRKIDNWHRTKREKSSSTPFRSCSLRYRASEPAINNYQSSSSSLSRKCRRNGFNNEYDDYDYDYDIANQQFVQEDPNYNSGENGHSISQLSNEPKQITTTTTTGTNEQRQQSARISATLDKRNSDSRPRDKSLLRNIKKRFSFNRRSKSVDRNLGKRAIVNGNDDDDDNFDNDYNNERIGHGMERARSVPGSREPSMPKDNNIHQQEPKIKESFGNLSQASTRTFMHEDSLLIMECNEKGTIKHIIVPTDDMEKARHDLKRRKSTKLHLYKDHLFIARHIPSSRLCQICGKKFAFRLGKQAYQCRDCGLICHKPCHVQVETRCFSSSIASLNLELIDGGYQQQLTLQHNNDNNNTNIMAVPELKITDTEPDDYFIINNNNNNSSIYR</sequence>
<name>A0A6P6XS87_DERPT</name>
<dbReference type="GO" id="GO:0046872">
    <property type="term" value="F:metal ion binding"/>
    <property type="evidence" value="ECO:0007669"/>
    <property type="project" value="UniProtKB-KW"/>
</dbReference>
<reference evidence="6" key="1">
    <citation type="submission" date="2025-08" db="UniProtKB">
        <authorList>
            <consortium name="RefSeq"/>
        </authorList>
    </citation>
    <scope>IDENTIFICATION</scope>
    <source>
        <strain evidence="6">Airmid</strain>
    </source>
</reference>
<keyword evidence="2" id="KW-0862">Zinc</keyword>
<feature type="compositionally biased region" description="Basic and acidic residues" evidence="3">
    <location>
        <begin position="437"/>
        <end position="451"/>
    </location>
</feature>
<feature type="region of interest" description="Disordered" evidence="3">
    <location>
        <begin position="392"/>
        <end position="456"/>
    </location>
</feature>
<feature type="domain" description="Phorbol-ester/DAG-type" evidence="4">
    <location>
        <begin position="590"/>
        <end position="641"/>
    </location>
</feature>
<evidence type="ECO:0000313" key="5">
    <source>
        <dbReference type="Proteomes" id="UP000515146"/>
    </source>
</evidence>
<protein>
    <submittedName>
        <fullName evidence="6">GATA zinc finger domain-containing protein 14-like isoform X2</fullName>
    </submittedName>
</protein>
<dbReference type="RefSeq" id="XP_027196327.1">
    <property type="nucleotide sequence ID" value="XM_027340526.1"/>
</dbReference>
<feature type="compositionally biased region" description="Acidic residues" evidence="3">
    <location>
        <begin position="34"/>
        <end position="44"/>
    </location>
</feature>
<dbReference type="InterPro" id="IPR046349">
    <property type="entry name" value="C1-like_sf"/>
</dbReference>
<dbReference type="CDD" id="cd20831">
    <property type="entry name" value="C1_dGM13116p-like"/>
    <property type="match status" value="1"/>
</dbReference>
<keyword evidence="5" id="KW-1185">Reference proteome</keyword>
<dbReference type="SUPFAM" id="SSF57889">
    <property type="entry name" value="Cysteine-rich domain"/>
    <property type="match status" value="1"/>
</dbReference>
<gene>
    <name evidence="6" type="primary">LOC113790820</name>
</gene>
<feature type="region of interest" description="Disordered" evidence="3">
    <location>
        <begin position="1"/>
        <end position="49"/>
    </location>
</feature>
<feature type="region of interest" description="Disordered" evidence="3">
    <location>
        <begin position="303"/>
        <end position="341"/>
    </location>
</feature>
<feature type="compositionally biased region" description="Polar residues" evidence="3">
    <location>
        <begin position="424"/>
        <end position="433"/>
    </location>
</feature>
<feature type="region of interest" description="Disordered" evidence="3">
    <location>
        <begin position="503"/>
        <end position="531"/>
    </location>
</feature>
<dbReference type="SMART" id="SM00109">
    <property type="entry name" value="C1"/>
    <property type="match status" value="1"/>
</dbReference>
<feature type="compositionally biased region" description="Basic and acidic residues" evidence="3">
    <location>
        <begin position="316"/>
        <end position="326"/>
    </location>
</feature>
<dbReference type="OrthoDB" id="6516528at2759"/>
<dbReference type="InterPro" id="IPR002219">
    <property type="entry name" value="PKC_DAG/PE"/>
</dbReference>
<evidence type="ECO:0000256" key="2">
    <source>
        <dbReference type="ARBA" id="ARBA00022833"/>
    </source>
</evidence>
<dbReference type="PROSITE" id="PS00479">
    <property type="entry name" value="ZF_DAG_PE_1"/>
    <property type="match status" value="1"/>
</dbReference>
<dbReference type="Pfam" id="PF00130">
    <property type="entry name" value="C1_1"/>
    <property type="match status" value="1"/>
</dbReference>
<feature type="compositionally biased region" description="Polar residues" evidence="3">
    <location>
        <begin position="392"/>
        <end position="415"/>
    </location>
</feature>
<dbReference type="Gene3D" id="3.30.60.20">
    <property type="match status" value="1"/>
</dbReference>
<evidence type="ECO:0000256" key="1">
    <source>
        <dbReference type="ARBA" id="ARBA00022723"/>
    </source>
</evidence>
<dbReference type="PROSITE" id="PS50081">
    <property type="entry name" value="ZF_DAG_PE_2"/>
    <property type="match status" value="1"/>
</dbReference>
<evidence type="ECO:0000256" key="3">
    <source>
        <dbReference type="SAM" id="MobiDB-lite"/>
    </source>
</evidence>
<feature type="compositionally biased region" description="Low complexity" evidence="3">
    <location>
        <begin position="269"/>
        <end position="279"/>
    </location>
</feature>
<organism evidence="5 6">
    <name type="scientific">Dermatophagoides pteronyssinus</name>
    <name type="common">European house dust mite</name>
    <dbReference type="NCBI Taxonomy" id="6956"/>
    <lineage>
        <taxon>Eukaryota</taxon>
        <taxon>Metazoa</taxon>
        <taxon>Ecdysozoa</taxon>
        <taxon>Arthropoda</taxon>
        <taxon>Chelicerata</taxon>
        <taxon>Arachnida</taxon>
        <taxon>Acari</taxon>
        <taxon>Acariformes</taxon>
        <taxon>Sarcoptiformes</taxon>
        <taxon>Astigmata</taxon>
        <taxon>Psoroptidia</taxon>
        <taxon>Analgoidea</taxon>
        <taxon>Pyroglyphidae</taxon>
        <taxon>Dermatophagoidinae</taxon>
        <taxon>Dermatophagoides</taxon>
    </lineage>
</organism>
<evidence type="ECO:0000313" key="6">
    <source>
        <dbReference type="RefSeq" id="XP_027196327.1"/>
    </source>
</evidence>
<evidence type="ECO:0000259" key="4">
    <source>
        <dbReference type="PROSITE" id="PS50081"/>
    </source>
</evidence>
<dbReference type="AlphaFoldDB" id="A0A6P6XS87"/>
<dbReference type="Proteomes" id="UP000515146">
    <property type="component" value="Unplaced"/>
</dbReference>
<feature type="region of interest" description="Disordered" evidence="3">
    <location>
        <begin position="257"/>
        <end position="279"/>
    </location>
</feature>
<proteinExistence type="predicted"/>
<accession>A0A6P6XS87</accession>